<name>A0AAD5LSY2_PYTIN</name>
<dbReference type="AlphaFoldDB" id="A0AAD5LSY2"/>
<gene>
    <name evidence="6" type="ORF">P43SY_001978</name>
</gene>
<dbReference type="EMBL" id="JAKCXM010000009">
    <property type="protein sequence ID" value="KAJ0408754.1"/>
    <property type="molecule type" value="Genomic_DNA"/>
</dbReference>
<feature type="region of interest" description="Disordered" evidence="3">
    <location>
        <begin position="127"/>
        <end position="146"/>
    </location>
</feature>
<keyword evidence="7" id="KW-1185">Reference proteome</keyword>
<dbReference type="Pfam" id="PF03024">
    <property type="entry name" value="Folate_rec"/>
    <property type="match status" value="1"/>
</dbReference>
<feature type="domain" description="Folate receptor-like" evidence="5">
    <location>
        <begin position="6"/>
        <end position="135"/>
    </location>
</feature>
<keyword evidence="4" id="KW-0472">Membrane</keyword>
<keyword evidence="2" id="KW-1015">Disulfide bond</keyword>
<keyword evidence="4" id="KW-1133">Transmembrane helix</keyword>
<feature type="region of interest" description="Disordered" evidence="3">
    <location>
        <begin position="212"/>
        <end position="277"/>
    </location>
</feature>
<evidence type="ECO:0000313" key="7">
    <source>
        <dbReference type="Proteomes" id="UP001209570"/>
    </source>
</evidence>
<dbReference type="Proteomes" id="UP001209570">
    <property type="component" value="Unassembled WGS sequence"/>
</dbReference>
<keyword evidence="4" id="KW-0812">Transmembrane</keyword>
<proteinExistence type="predicted"/>
<dbReference type="InterPro" id="IPR053305">
    <property type="entry name" value="Folate-binding_rcpt-like"/>
</dbReference>
<reference evidence="6" key="1">
    <citation type="submission" date="2021-12" db="EMBL/GenBank/DDBJ databases">
        <title>Prjna785345.</title>
        <authorList>
            <person name="Rujirawat T."/>
            <person name="Krajaejun T."/>
        </authorList>
    </citation>
    <scope>NUCLEOTIDE SEQUENCE</scope>
    <source>
        <strain evidence="6">Pi057C3</strain>
    </source>
</reference>
<evidence type="ECO:0000256" key="1">
    <source>
        <dbReference type="ARBA" id="ARBA00022729"/>
    </source>
</evidence>
<accession>A0AAD5LSY2</accession>
<evidence type="ECO:0000256" key="2">
    <source>
        <dbReference type="ARBA" id="ARBA00023157"/>
    </source>
</evidence>
<keyword evidence="1" id="KW-0732">Signal</keyword>
<dbReference type="PANTHER" id="PTHR37390:SF1">
    <property type="entry name" value="FOLATE-BINDING PROTEIN 1"/>
    <property type="match status" value="1"/>
</dbReference>
<feature type="transmembrane region" description="Helical" evidence="4">
    <location>
        <begin position="168"/>
        <end position="186"/>
    </location>
</feature>
<evidence type="ECO:0000259" key="5">
    <source>
        <dbReference type="Pfam" id="PF03024"/>
    </source>
</evidence>
<evidence type="ECO:0000313" key="6">
    <source>
        <dbReference type="EMBL" id="KAJ0408754.1"/>
    </source>
</evidence>
<organism evidence="6 7">
    <name type="scientific">Pythium insidiosum</name>
    <name type="common">Pythiosis disease agent</name>
    <dbReference type="NCBI Taxonomy" id="114742"/>
    <lineage>
        <taxon>Eukaryota</taxon>
        <taxon>Sar</taxon>
        <taxon>Stramenopiles</taxon>
        <taxon>Oomycota</taxon>
        <taxon>Peronosporomycetes</taxon>
        <taxon>Pythiales</taxon>
        <taxon>Pythiaceae</taxon>
        <taxon>Pythium</taxon>
    </lineage>
</organism>
<sequence length="277" mass="30435">MQRSKGLEVCSQYRKNTCCNETHMMPLRMKIREPVVAGFNPSCQRITEEMACSACHPFVGTAKMKNVCPRLCGQWYNACRREYYSFSGAGSLTPCYGNALVCSRLSEIASSGAEFCEKMGFHVGSEDDSEGDDCFDGSVPRRLGEAEPSEPWQVWLQRLLDEQSADPSGLFILVIFLPVVLLYLSYRALKPPTYGRSLTLEEVRAMQQAQYGLGSGERDGDGYSTDSSLSDDERDELGEKSQEENDGLQGSVGDAAGTANSTETDEGSGVKTELKTE</sequence>
<protein>
    <recommendedName>
        <fullName evidence="5">Folate receptor-like domain-containing protein</fullName>
    </recommendedName>
</protein>
<evidence type="ECO:0000256" key="3">
    <source>
        <dbReference type="SAM" id="MobiDB-lite"/>
    </source>
</evidence>
<dbReference type="InterPro" id="IPR018143">
    <property type="entry name" value="Folate_rcpt-like"/>
</dbReference>
<dbReference type="PANTHER" id="PTHR37390">
    <property type="entry name" value="OS02G0592500 PROTEIN"/>
    <property type="match status" value="1"/>
</dbReference>
<comment type="caution">
    <text evidence="6">The sequence shown here is derived from an EMBL/GenBank/DDBJ whole genome shotgun (WGS) entry which is preliminary data.</text>
</comment>
<evidence type="ECO:0000256" key="4">
    <source>
        <dbReference type="SAM" id="Phobius"/>
    </source>
</evidence>